<feature type="transmembrane region" description="Helical" evidence="1">
    <location>
        <begin position="429"/>
        <end position="451"/>
    </location>
</feature>
<keyword evidence="4" id="KW-1185">Reference proteome</keyword>
<feature type="transmembrane region" description="Helical" evidence="1">
    <location>
        <begin position="457"/>
        <end position="473"/>
    </location>
</feature>
<keyword evidence="2" id="KW-0732">Signal</keyword>
<evidence type="ECO:0000313" key="3">
    <source>
        <dbReference type="EMBL" id="KNZ59979.1"/>
    </source>
</evidence>
<sequence length="580" mass="65392">MHAHAHTTHVIPLLTPPSCLSSLLLIAASSLQIPIHLDKNPEIRKKNNPILYYLQQDSCPLSIIKTTNIYLFIYIKQLYTPSIFPISVCGGLLLFLCLVGGLPAVSMSVKTAWTTRGFIWGCDCTTTTGPPHVNFLNSCDYTCPSLTKPLTWGVSQWDALCRRLLPQVICPTVGIWAFEGLYYILVFLKHNQCHTFIWMYFCHIISRNVLHIPFSERSLTSKIIGSSIFANLARGSPTLPGGGTGLIALGFRNKKIGHGTLQPTFHPSSMAQTPTKKKPPIPKTVWSELKTTPAQYSDIFDLSQQHLVKQSRKVNSGLFLCKNKGSAKRLIELTYALALKTMDIHRYLQNYCTVDTSAMGEYHLIFSKGFYCPCDGFCGIFGFGNIQEILDSFEKNHQPLALNCYTRKVDFTCNSLQQFAAAPTRMRSVAFTEILIIYTCTPFLVILYQLYKNNPLSSFWGCFIFLMIGFQISREATPAAAPALFRTHQHMHFYVNHHQTFFLGRGAIVYILNIFGLKHFSFLCPVVLKPPGNMCKGCPLSKLRIPPDKRGMTPHPAIYILRQEHPLTRPRTFLLSKNRP</sequence>
<accession>A0A0L6VGW9</accession>
<comment type="caution">
    <text evidence="3">The sequence shown here is derived from an EMBL/GenBank/DDBJ whole genome shotgun (WGS) entry which is preliminary data.</text>
</comment>
<proteinExistence type="predicted"/>
<feature type="chain" id="PRO_5005568469" evidence="2">
    <location>
        <begin position="22"/>
        <end position="580"/>
    </location>
</feature>
<feature type="transmembrane region" description="Helical" evidence="1">
    <location>
        <begin position="83"/>
        <end position="105"/>
    </location>
</feature>
<gene>
    <name evidence="3" type="ORF">VP01_1632g1</name>
</gene>
<keyword evidence="1" id="KW-0812">Transmembrane</keyword>
<evidence type="ECO:0000313" key="4">
    <source>
        <dbReference type="Proteomes" id="UP000037035"/>
    </source>
</evidence>
<feature type="signal peptide" evidence="2">
    <location>
        <begin position="1"/>
        <end position="21"/>
    </location>
</feature>
<reference evidence="3 4" key="1">
    <citation type="submission" date="2015-08" db="EMBL/GenBank/DDBJ databases">
        <title>Next Generation Sequencing and Analysis of the Genome of Puccinia sorghi L Schw, the Causal Agent of Maize Common Rust.</title>
        <authorList>
            <person name="Rochi L."/>
            <person name="Burguener G."/>
            <person name="Darino M."/>
            <person name="Turjanski A."/>
            <person name="Kreff E."/>
            <person name="Dieguez M.J."/>
            <person name="Sacco F."/>
        </authorList>
    </citation>
    <scope>NUCLEOTIDE SEQUENCE [LARGE SCALE GENOMIC DNA]</scope>
    <source>
        <strain evidence="3 4">RO10H11247</strain>
    </source>
</reference>
<dbReference type="VEuPathDB" id="FungiDB:VP01_1632g1"/>
<name>A0A0L6VGW9_9BASI</name>
<evidence type="ECO:0000256" key="2">
    <source>
        <dbReference type="SAM" id="SignalP"/>
    </source>
</evidence>
<dbReference type="Proteomes" id="UP000037035">
    <property type="component" value="Unassembled WGS sequence"/>
</dbReference>
<protein>
    <submittedName>
        <fullName evidence="3">Putative signal peptide protein</fullName>
    </submittedName>
</protein>
<evidence type="ECO:0000256" key="1">
    <source>
        <dbReference type="SAM" id="Phobius"/>
    </source>
</evidence>
<organism evidence="3 4">
    <name type="scientific">Puccinia sorghi</name>
    <dbReference type="NCBI Taxonomy" id="27349"/>
    <lineage>
        <taxon>Eukaryota</taxon>
        <taxon>Fungi</taxon>
        <taxon>Dikarya</taxon>
        <taxon>Basidiomycota</taxon>
        <taxon>Pucciniomycotina</taxon>
        <taxon>Pucciniomycetes</taxon>
        <taxon>Pucciniales</taxon>
        <taxon>Pucciniaceae</taxon>
        <taxon>Puccinia</taxon>
    </lineage>
</organism>
<keyword evidence="1" id="KW-1133">Transmembrane helix</keyword>
<keyword evidence="1" id="KW-0472">Membrane</keyword>
<dbReference type="EMBL" id="LAVV01006429">
    <property type="protein sequence ID" value="KNZ59979.1"/>
    <property type="molecule type" value="Genomic_DNA"/>
</dbReference>
<dbReference type="AlphaFoldDB" id="A0A0L6VGW9"/>